<accession>A0A1G7CVP7</accession>
<name>A0A1G7CVP7_9FLAO</name>
<sequence length="164" mass="19562">MDFAIFEEIILLSSLFRMSRAILIRLLFWIDMSKLFELYVYSLLKDAHGSTIQYQPSKDVKRQNHGCYGDIDFLKLDEKILNDTKYKEVYKDEYKIEDIRQLSGYARDYCIGKNRSIESDKIMDCIIICPDKNANEHFKNKELKETAIKQFTKFYKCRIKLPSR</sequence>
<dbReference type="Proteomes" id="UP000198517">
    <property type="component" value="Unassembled WGS sequence"/>
</dbReference>
<dbReference type="OrthoDB" id="828100at2"/>
<dbReference type="InterPro" id="IPR019292">
    <property type="entry name" value="McrC"/>
</dbReference>
<dbReference type="RefSeq" id="WP_092736618.1">
    <property type="nucleotide sequence ID" value="NZ_FNAS01000009.1"/>
</dbReference>
<evidence type="ECO:0000313" key="2">
    <source>
        <dbReference type="Proteomes" id="UP000198517"/>
    </source>
</evidence>
<dbReference type="Pfam" id="PF10117">
    <property type="entry name" value="McrBC"/>
    <property type="match status" value="1"/>
</dbReference>
<protein>
    <submittedName>
        <fullName evidence="1">McrBC 5-methylcytosine restriction system component</fullName>
    </submittedName>
</protein>
<proteinExistence type="predicted"/>
<keyword evidence="2" id="KW-1185">Reference proteome</keyword>
<gene>
    <name evidence="1" type="ORF">SAMN05421544_10939</name>
</gene>
<reference evidence="1 2" key="1">
    <citation type="submission" date="2016-10" db="EMBL/GenBank/DDBJ databases">
        <authorList>
            <person name="de Groot N.N."/>
        </authorList>
    </citation>
    <scope>NUCLEOTIDE SEQUENCE [LARGE SCALE GENOMIC DNA]</scope>
    <source>
        <strain evidence="1 2">DSM 24015</strain>
    </source>
</reference>
<evidence type="ECO:0000313" key="1">
    <source>
        <dbReference type="EMBL" id="SDE43389.1"/>
    </source>
</evidence>
<organism evidence="1 2">
    <name type="scientific">Riemerella columbipharyngis</name>
    <dbReference type="NCBI Taxonomy" id="1071918"/>
    <lineage>
        <taxon>Bacteria</taxon>
        <taxon>Pseudomonadati</taxon>
        <taxon>Bacteroidota</taxon>
        <taxon>Flavobacteriia</taxon>
        <taxon>Flavobacteriales</taxon>
        <taxon>Weeksellaceae</taxon>
        <taxon>Riemerella</taxon>
    </lineage>
</organism>
<dbReference type="AlphaFoldDB" id="A0A1G7CVP7"/>
<dbReference type="EMBL" id="FNAS01000009">
    <property type="protein sequence ID" value="SDE43389.1"/>
    <property type="molecule type" value="Genomic_DNA"/>
</dbReference>